<sequence length="295" mass="33405">MMNTFASQKRDVQNEKDTQTLKEEWPYLFTTTGLKTHFKELTGVHINQEFQEDMKRKYKRILGYLKSLRPARESRAAKLLPQIQGNPGEDSCGALLLLLAHFKEDQNKMLINVDDTCVATDVDLRHLPTTPCILLCGESPMTASAFMVAVDQLVVNDRILTFTEAVNDMFMIYYALNIDYPVELGATMEFIQRCIFRINPVKGSKVQKQGNKKRLAVNPKVLSLLSKILEHGITDCGHVPWFSPSSTSLCCTSFPLIPSQRPPDIGSEKEEALKLCPVFCTEQQRREKKRVGPHG</sequence>
<gene>
    <name evidence="1" type="ORF">F7725_015889</name>
</gene>
<keyword evidence="2" id="KW-1185">Reference proteome</keyword>
<name>A0A7J5YIU0_DISMA</name>
<dbReference type="Proteomes" id="UP000518266">
    <property type="component" value="Unassembled WGS sequence"/>
</dbReference>
<feature type="non-terminal residue" evidence="1">
    <location>
        <position position="1"/>
    </location>
</feature>
<evidence type="ECO:0000313" key="2">
    <source>
        <dbReference type="Proteomes" id="UP000518266"/>
    </source>
</evidence>
<dbReference type="PANTHER" id="PTHR31025">
    <property type="entry name" value="SI:CH211-196P9.1-RELATED"/>
    <property type="match status" value="1"/>
</dbReference>
<proteinExistence type="predicted"/>
<dbReference type="OrthoDB" id="8838209at2759"/>
<dbReference type="AlphaFoldDB" id="A0A7J5YIU0"/>
<organism evidence="1 2">
    <name type="scientific">Dissostichus mawsoni</name>
    <name type="common">Antarctic cod</name>
    <dbReference type="NCBI Taxonomy" id="36200"/>
    <lineage>
        <taxon>Eukaryota</taxon>
        <taxon>Metazoa</taxon>
        <taxon>Chordata</taxon>
        <taxon>Craniata</taxon>
        <taxon>Vertebrata</taxon>
        <taxon>Euteleostomi</taxon>
        <taxon>Actinopterygii</taxon>
        <taxon>Neopterygii</taxon>
        <taxon>Teleostei</taxon>
        <taxon>Neoteleostei</taxon>
        <taxon>Acanthomorphata</taxon>
        <taxon>Eupercaria</taxon>
        <taxon>Perciformes</taxon>
        <taxon>Notothenioidei</taxon>
        <taxon>Nototheniidae</taxon>
        <taxon>Dissostichus</taxon>
    </lineage>
</organism>
<dbReference type="PANTHER" id="PTHR31025:SF22">
    <property type="entry name" value="IP13529P"/>
    <property type="match status" value="1"/>
</dbReference>
<accession>A0A7J5YIU0</accession>
<protein>
    <submittedName>
        <fullName evidence="1">Uncharacterized protein</fullName>
    </submittedName>
</protein>
<evidence type="ECO:0000313" key="1">
    <source>
        <dbReference type="EMBL" id="KAF3849392.1"/>
    </source>
</evidence>
<reference evidence="1 2" key="1">
    <citation type="submission" date="2020-03" db="EMBL/GenBank/DDBJ databases">
        <title>Dissostichus mawsoni Genome sequencing and assembly.</title>
        <authorList>
            <person name="Park H."/>
        </authorList>
    </citation>
    <scope>NUCLEOTIDE SEQUENCE [LARGE SCALE GENOMIC DNA]</scope>
    <source>
        <strain evidence="1">DM0001</strain>
        <tissue evidence="1">Muscle</tissue>
    </source>
</reference>
<comment type="caution">
    <text evidence="1">The sequence shown here is derived from an EMBL/GenBank/DDBJ whole genome shotgun (WGS) entry which is preliminary data.</text>
</comment>
<dbReference type="EMBL" id="JAAKFY010000012">
    <property type="protein sequence ID" value="KAF3849392.1"/>
    <property type="molecule type" value="Genomic_DNA"/>
</dbReference>